<dbReference type="GO" id="GO:0005886">
    <property type="term" value="C:plasma membrane"/>
    <property type="evidence" value="ECO:0007669"/>
    <property type="project" value="UniProtKB-SubCell"/>
</dbReference>
<dbReference type="PANTHER" id="PTHR30460">
    <property type="entry name" value="MODERATE CONDUCTANCE MECHANOSENSITIVE CHANNEL YBIO"/>
    <property type="match status" value="1"/>
</dbReference>
<keyword evidence="2" id="KW-0472">Membrane</keyword>
<evidence type="ECO:0000313" key="5">
    <source>
        <dbReference type="Proteomes" id="UP000358010"/>
    </source>
</evidence>
<protein>
    <submittedName>
        <fullName evidence="4">Membrane protein YbiO</fullName>
    </submittedName>
</protein>
<gene>
    <name evidence="4" type="primary">ybiO_2</name>
    <name evidence="4" type="ORF">NCTC10974_03852</name>
</gene>
<dbReference type="InterPro" id="IPR049278">
    <property type="entry name" value="MS_channel_C"/>
</dbReference>
<comment type="subcellular location">
    <subcellularLocation>
        <location evidence="1">Cell membrane</location>
    </subcellularLocation>
</comment>
<dbReference type="PANTHER" id="PTHR30460:SF0">
    <property type="entry name" value="MODERATE CONDUCTANCE MECHANOSENSITIVE CHANNEL YBIO"/>
    <property type="match status" value="1"/>
</dbReference>
<dbReference type="Pfam" id="PF21082">
    <property type="entry name" value="MS_channel_3rd"/>
    <property type="match status" value="1"/>
</dbReference>
<reference evidence="4 5" key="1">
    <citation type="submission" date="2019-03" db="EMBL/GenBank/DDBJ databases">
        <authorList>
            <consortium name="Pathogen Informatics"/>
        </authorList>
    </citation>
    <scope>NUCLEOTIDE SEQUENCE [LARGE SCALE GENOMIC DNA]</scope>
    <source>
        <strain evidence="4 5">NCTC10974</strain>
    </source>
</reference>
<dbReference type="Gene3D" id="3.30.70.100">
    <property type="match status" value="1"/>
</dbReference>
<proteinExistence type="predicted"/>
<evidence type="ECO:0000313" key="4">
    <source>
        <dbReference type="EMBL" id="VFT70287.1"/>
    </source>
</evidence>
<sequence length="131" mass="14225">MVFDNHLANFVRGIGSVVANYDVDRHEDADKANQALKDAVTELMENEDIRGLIIGEPNFAGIVGLSNTAFTLRVSFTTLPLKQWTVRFALDSQVKKHFDLAGVRAPVQTYQVLPAPGAAPAEPLPPGEPTL</sequence>
<feature type="domain" description="Mechanosensitive ion channel MscS C-terminal" evidence="3">
    <location>
        <begin position="18"/>
        <end position="104"/>
    </location>
</feature>
<dbReference type="GO" id="GO:0008381">
    <property type="term" value="F:mechanosensitive monoatomic ion channel activity"/>
    <property type="evidence" value="ECO:0007669"/>
    <property type="project" value="InterPro"/>
</dbReference>
<name>A0A485JI00_ECOLX</name>
<keyword evidence="2" id="KW-1003">Cell membrane</keyword>
<dbReference type="InterPro" id="IPR011066">
    <property type="entry name" value="MscS_channel_C_sf"/>
</dbReference>
<dbReference type="FunFam" id="3.30.70.100:FF:000024">
    <property type="entry name" value="Mechanosensitive ion channel family protein"/>
    <property type="match status" value="1"/>
</dbReference>
<evidence type="ECO:0000259" key="3">
    <source>
        <dbReference type="Pfam" id="PF21082"/>
    </source>
</evidence>
<dbReference type="InterPro" id="IPR045276">
    <property type="entry name" value="YbiO_bact"/>
</dbReference>
<dbReference type="EMBL" id="CAADJZ010000001">
    <property type="protein sequence ID" value="VFT70287.1"/>
    <property type="molecule type" value="Genomic_DNA"/>
</dbReference>
<dbReference type="SUPFAM" id="SSF82689">
    <property type="entry name" value="Mechanosensitive channel protein MscS (YggB), C-terminal domain"/>
    <property type="match status" value="1"/>
</dbReference>
<dbReference type="AlphaFoldDB" id="A0A485JI00"/>
<accession>A0A485JI00</accession>
<dbReference type="Proteomes" id="UP000358010">
    <property type="component" value="Unassembled WGS sequence"/>
</dbReference>
<evidence type="ECO:0000256" key="1">
    <source>
        <dbReference type="ARBA" id="ARBA00004236"/>
    </source>
</evidence>
<evidence type="ECO:0000256" key="2">
    <source>
        <dbReference type="ARBA" id="ARBA00022475"/>
    </source>
</evidence>
<organism evidence="4 5">
    <name type="scientific">Escherichia coli</name>
    <dbReference type="NCBI Taxonomy" id="562"/>
    <lineage>
        <taxon>Bacteria</taxon>
        <taxon>Pseudomonadati</taxon>
        <taxon>Pseudomonadota</taxon>
        <taxon>Gammaproteobacteria</taxon>
        <taxon>Enterobacterales</taxon>
        <taxon>Enterobacteriaceae</taxon>
        <taxon>Escherichia</taxon>
    </lineage>
</organism>